<dbReference type="Proteomes" id="UP000721236">
    <property type="component" value="Unassembled WGS sequence"/>
</dbReference>
<keyword evidence="3" id="KW-1185">Reference proteome</keyword>
<reference evidence="2 3" key="1">
    <citation type="submission" date="2021-08" db="EMBL/GenBank/DDBJ databases">
        <authorList>
            <person name="Peeters C."/>
        </authorList>
    </citation>
    <scope>NUCLEOTIDE SEQUENCE [LARGE SCALE GENOMIC DNA]</scope>
    <source>
        <strain evidence="2 3">LMG 21510</strain>
    </source>
</reference>
<dbReference type="RefSeq" id="WP_224040450.1">
    <property type="nucleotide sequence ID" value="NZ_CAJZAH010000001.1"/>
</dbReference>
<protein>
    <recommendedName>
        <fullName evidence="4">Lipoprotein</fullName>
    </recommendedName>
</protein>
<evidence type="ECO:0008006" key="4">
    <source>
        <dbReference type="Google" id="ProtNLM"/>
    </source>
</evidence>
<keyword evidence="1" id="KW-0732">Signal</keyword>
<evidence type="ECO:0000256" key="1">
    <source>
        <dbReference type="SAM" id="SignalP"/>
    </source>
</evidence>
<accession>A0ABN7Y6E7</accession>
<dbReference type="PROSITE" id="PS51257">
    <property type="entry name" value="PROKAR_LIPOPROTEIN"/>
    <property type="match status" value="1"/>
</dbReference>
<proteinExistence type="predicted"/>
<sequence>MTTFRRIALAVAMATGLAACGGGGDDDDSFRLSGSANGAAVKTLTDGQSTTLDIVSGQELRFTSTSPVTWTATAEKTTVTQRDQSSSVWSAALKSPEGGKVTLVARSTANASKTATIVINVPAHRYTAKAIKTGEAITFREVGTLLDGSALDSTYTQTTTAVDTTTGIATLRSVDSVLGLTDIYTQDADRNRLTRTVASNGNLCNFTPKRDYQNFPLYVGKTWQSSWQYSCAAGYRENAAVTAEVQAFEPVMVGATSHDALRIGYKVSYTKSNDFFLTGGPVGNASYQLDNTCWWATDLGRVIKCTFSYTYDGAQPANYRKQFTQMALDIKTVD</sequence>
<name>A0ABN7Y6E7_9BURK</name>
<feature type="signal peptide" evidence="1">
    <location>
        <begin position="1"/>
        <end position="21"/>
    </location>
</feature>
<organism evidence="2 3">
    <name type="scientific">Cupriavidus respiraculi</name>
    <dbReference type="NCBI Taxonomy" id="195930"/>
    <lineage>
        <taxon>Bacteria</taxon>
        <taxon>Pseudomonadati</taxon>
        <taxon>Pseudomonadota</taxon>
        <taxon>Betaproteobacteria</taxon>
        <taxon>Burkholderiales</taxon>
        <taxon>Burkholderiaceae</taxon>
        <taxon>Cupriavidus</taxon>
    </lineage>
</organism>
<evidence type="ECO:0000313" key="3">
    <source>
        <dbReference type="Proteomes" id="UP000721236"/>
    </source>
</evidence>
<dbReference type="EMBL" id="CAJZAH010000001">
    <property type="protein sequence ID" value="CAG9168964.1"/>
    <property type="molecule type" value="Genomic_DNA"/>
</dbReference>
<gene>
    <name evidence="2" type="ORF">LMG21510_01302</name>
</gene>
<feature type="chain" id="PRO_5045156512" description="Lipoprotein" evidence="1">
    <location>
        <begin position="22"/>
        <end position="334"/>
    </location>
</feature>
<comment type="caution">
    <text evidence="2">The sequence shown here is derived from an EMBL/GenBank/DDBJ whole genome shotgun (WGS) entry which is preliminary data.</text>
</comment>
<evidence type="ECO:0000313" key="2">
    <source>
        <dbReference type="EMBL" id="CAG9168964.1"/>
    </source>
</evidence>